<organism evidence="2 3">
    <name type="scientific">Ancylobacter amanitiformis</name>
    <dbReference type="NCBI Taxonomy" id="217069"/>
    <lineage>
        <taxon>Bacteria</taxon>
        <taxon>Pseudomonadati</taxon>
        <taxon>Pseudomonadota</taxon>
        <taxon>Alphaproteobacteria</taxon>
        <taxon>Hyphomicrobiales</taxon>
        <taxon>Xanthobacteraceae</taxon>
        <taxon>Ancylobacter</taxon>
    </lineage>
</organism>
<keyword evidence="1" id="KW-0472">Membrane</keyword>
<keyword evidence="1" id="KW-1133">Transmembrane helix</keyword>
<sequence length="126" mass="13819">MAEQIKNNRCVRAFPRPTHRGDGGAAGARAHIPAPRLYASFMPACRIPDRTLIAGGLEHPPAQQEELDHARYCLSGDRHWFLRADGRLCARRFKGVGPMFDLLLGAAVALSLAAYLVAALLRPETF</sequence>
<evidence type="ECO:0000313" key="2">
    <source>
        <dbReference type="EMBL" id="MDQ0510006.1"/>
    </source>
</evidence>
<evidence type="ECO:0000256" key="1">
    <source>
        <dbReference type="SAM" id="Phobius"/>
    </source>
</evidence>
<comment type="caution">
    <text evidence="2">The sequence shown here is derived from an EMBL/GenBank/DDBJ whole genome shotgun (WGS) entry which is preliminary data.</text>
</comment>
<evidence type="ECO:0000313" key="3">
    <source>
        <dbReference type="Proteomes" id="UP001235094"/>
    </source>
</evidence>
<dbReference type="Proteomes" id="UP001235094">
    <property type="component" value="Unassembled WGS sequence"/>
</dbReference>
<accession>A0ABU0LMS9</accession>
<keyword evidence="3" id="KW-1185">Reference proteome</keyword>
<gene>
    <name evidence="2" type="ORF">QOZ99_000887</name>
</gene>
<dbReference type="EMBL" id="JAUSVR010000002">
    <property type="protein sequence ID" value="MDQ0510006.1"/>
    <property type="molecule type" value="Genomic_DNA"/>
</dbReference>
<proteinExistence type="predicted"/>
<dbReference type="NCBIfam" id="TIGR02115">
    <property type="entry name" value="potass_kdpF"/>
    <property type="match status" value="1"/>
</dbReference>
<keyword evidence="1" id="KW-0812">Transmembrane</keyword>
<protein>
    <submittedName>
        <fullName evidence="2">K+-transporting ATPase KdpF subunit</fullName>
    </submittedName>
</protein>
<name>A0ABU0LMS9_9HYPH</name>
<dbReference type="RefSeq" id="WP_306888736.1">
    <property type="nucleotide sequence ID" value="NZ_JAUSVR010000002.1"/>
</dbReference>
<reference evidence="2 3" key="1">
    <citation type="submission" date="2023-07" db="EMBL/GenBank/DDBJ databases">
        <title>Genomic Encyclopedia of Type Strains, Phase IV (KMG-IV): sequencing the most valuable type-strain genomes for metagenomic binning, comparative biology and taxonomic classification.</title>
        <authorList>
            <person name="Goeker M."/>
        </authorList>
    </citation>
    <scope>NUCLEOTIDE SEQUENCE [LARGE SCALE GENOMIC DNA]</scope>
    <source>
        <strain evidence="2 3">DSM 15561</strain>
    </source>
</reference>
<dbReference type="Pfam" id="PF09604">
    <property type="entry name" value="Potass_KdpF"/>
    <property type="match status" value="1"/>
</dbReference>
<feature type="transmembrane region" description="Helical" evidence="1">
    <location>
        <begin position="100"/>
        <end position="121"/>
    </location>
</feature>
<dbReference type="InterPro" id="IPR011726">
    <property type="entry name" value="KdpF"/>
</dbReference>